<dbReference type="Pfam" id="PF06863">
    <property type="entry name" value="DUF1254"/>
    <property type="match status" value="1"/>
</dbReference>
<dbReference type="GeneID" id="7271031"/>
<dbReference type="InterPro" id="IPR010679">
    <property type="entry name" value="DUF1254"/>
</dbReference>
<organism evidence="3 4">
    <name type="scientific">Methanosphaerula palustris (strain ATCC BAA-1556 / DSM 19958 / E1-9c)</name>
    <dbReference type="NCBI Taxonomy" id="521011"/>
    <lineage>
        <taxon>Archaea</taxon>
        <taxon>Methanobacteriati</taxon>
        <taxon>Methanobacteriota</taxon>
        <taxon>Stenosarchaea group</taxon>
        <taxon>Methanomicrobia</taxon>
        <taxon>Methanomicrobiales</taxon>
        <taxon>Methanoregulaceae</taxon>
        <taxon>Methanosphaerula</taxon>
    </lineage>
</organism>
<dbReference type="PANTHER" id="PTHR36509">
    <property type="entry name" value="BLL3101 PROTEIN"/>
    <property type="match status" value="1"/>
</dbReference>
<keyword evidence="1" id="KW-0472">Membrane</keyword>
<dbReference type="STRING" id="521011.Mpal_1114"/>
<keyword evidence="4" id="KW-1185">Reference proteome</keyword>
<dbReference type="InterPro" id="IPR037050">
    <property type="entry name" value="DUF1254_sf"/>
</dbReference>
<dbReference type="OrthoDB" id="181739at2157"/>
<gene>
    <name evidence="3" type="ordered locus">Mpal_1114</name>
</gene>
<reference evidence="3 4" key="1">
    <citation type="journal article" date="2015" name="Genome Announc.">
        <title>Complete Genome Sequence of Methanosphaerula palustris E1-9CT, a Hydrogenotrophic Methanogen Isolated from a Minerotrophic Fen Peatland.</title>
        <authorList>
            <person name="Cadillo-Quiroz H."/>
            <person name="Browne P."/>
            <person name="Kyrpides N."/>
            <person name="Woyke T."/>
            <person name="Goodwin L."/>
            <person name="Detter C."/>
            <person name="Yavitt J.B."/>
            <person name="Zinder S.H."/>
        </authorList>
    </citation>
    <scope>NUCLEOTIDE SEQUENCE [LARGE SCALE GENOMIC DNA]</scope>
    <source>
        <strain evidence="4">ATCC BAA-1556 / DSM 19958 / E1-9c</strain>
    </source>
</reference>
<evidence type="ECO:0000256" key="1">
    <source>
        <dbReference type="SAM" id="Phobius"/>
    </source>
</evidence>
<feature type="transmembrane region" description="Helical" evidence="1">
    <location>
        <begin position="6"/>
        <end position="24"/>
    </location>
</feature>
<name>B8GH54_METPE</name>
<dbReference type="Gene3D" id="2.60.40.1610">
    <property type="entry name" value="Domain of unknown function DUF1254"/>
    <property type="match status" value="1"/>
</dbReference>
<dbReference type="PANTHER" id="PTHR36509:SF2">
    <property type="entry name" value="BLL3101 PROTEIN"/>
    <property type="match status" value="1"/>
</dbReference>
<dbReference type="KEGG" id="mpl:Mpal_1114"/>
<feature type="domain" description="DUF1254" evidence="2">
    <location>
        <begin position="71"/>
        <end position="189"/>
    </location>
</feature>
<accession>B8GH54</accession>
<dbReference type="HOGENOM" id="CLU_1418709_0_0_2"/>
<keyword evidence="1" id="KW-1133">Transmembrane helix</keyword>
<dbReference type="Proteomes" id="UP000002457">
    <property type="component" value="Chromosome"/>
</dbReference>
<keyword evidence="1" id="KW-0812">Transmembrane</keyword>
<dbReference type="RefSeq" id="WP_012617778.1">
    <property type="nucleotide sequence ID" value="NC_011832.1"/>
</dbReference>
<protein>
    <recommendedName>
        <fullName evidence="2">DUF1254 domain-containing protein</fullName>
    </recommendedName>
</protein>
<dbReference type="SUPFAM" id="SSF160935">
    <property type="entry name" value="VPA0735-like"/>
    <property type="match status" value="1"/>
</dbReference>
<dbReference type="EMBL" id="CP001338">
    <property type="protein sequence ID" value="ACL16459.1"/>
    <property type="molecule type" value="Genomic_DNA"/>
</dbReference>
<sequence>MIFEDLFIFSSVMVVAWFLFIYKWPSLILYVYKRAILVKGFGEGPIPVNTLYTEPQKLFAEPIISQSASGSNLMTVGVNHDTLPTVGWLDLSKGSQVLHVPDMNGRYYSVQFTNPSNNTIFAYVGKRTTGTEAGDYLITGPNWKGQVPSGMKQISSPNRSVLVIGRVLVESDNDLPTAHHLAEQIQLTPLNQKGSL</sequence>
<dbReference type="eggNOG" id="arCOG05285">
    <property type="taxonomic scope" value="Archaea"/>
</dbReference>
<dbReference type="AlphaFoldDB" id="B8GH54"/>
<evidence type="ECO:0000313" key="3">
    <source>
        <dbReference type="EMBL" id="ACL16459.1"/>
    </source>
</evidence>
<evidence type="ECO:0000259" key="2">
    <source>
        <dbReference type="Pfam" id="PF06863"/>
    </source>
</evidence>
<evidence type="ECO:0000313" key="4">
    <source>
        <dbReference type="Proteomes" id="UP000002457"/>
    </source>
</evidence>
<proteinExistence type="predicted"/>